<protein>
    <submittedName>
        <fullName evidence="1">Uncharacterized protein</fullName>
    </submittedName>
</protein>
<accession>A0A8S5NEG7</accession>
<reference evidence="1" key="1">
    <citation type="journal article" date="2021" name="Proc. Natl. Acad. Sci. U.S.A.">
        <title>A Catalog of Tens of Thousands of Viruses from Human Metagenomes Reveals Hidden Associations with Chronic Diseases.</title>
        <authorList>
            <person name="Tisza M.J."/>
            <person name="Buck C.B."/>
        </authorList>
    </citation>
    <scope>NUCLEOTIDE SEQUENCE</scope>
    <source>
        <strain evidence="1">CtUSJ1</strain>
    </source>
</reference>
<dbReference type="EMBL" id="BK015155">
    <property type="protein sequence ID" value="DAD93221.1"/>
    <property type="molecule type" value="Genomic_DNA"/>
</dbReference>
<sequence>MSAAYIENWFALGACIYSRKTADAALAALGLRKEIKRKPVYPEIKASALVSLREKGLSVRQIAGIYGVSYTFVRNRLLAAGVNLERCKR</sequence>
<organism evidence="1">
    <name type="scientific">Podoviridae sp. ctUSJ1</name>
    <dbReference type="NCBI Taxonomy" id="2826558"/>
    <lineage>
        <taxon>Viruses</taxon>
        <taxon>Duplodnaviria</taxon>
        <taxon>Heunggongvirae</taxon>
        <taxon>Uroviricota</taxon>
        <taxon>Caudoviricetes</taxon>
    </lineage>
</organism>
<name>A0A8S5NEG7_9CAUD</name>
<evidence type="ECO:0000313" key="1">
    <source>
        <dbReference type="EMBL" id="DAD93221.1"/>
    </source>
</evidence>
<proteinExistence type="predicted"/>